<evidence type="ECO:0000256" key="5">
    <source>
        <dbReference type="ARBA" id="ARBA00022967"/>
    </source>
</evidence>
<dbReference type="STRING" id="1089455.MOPEL_041_00240"/>
<feature type="transmembrane region" description="Helical" evidence="9">
    <location>
        <begin position="12"/>
        <end position="32"/>
    </location>
</feature>
<dbReference type="eggNOG" id="COG3808">
    <property type="taxonomic scope" value="Bacteria"/>
</dbReference>
<evidence type="ECO:0000256" key="1">
    <source>
        <dbReference type="ARBA" id="ARBA00004127"/>
    </source>
</evidence>
<dbReference type="GO" id="GO:0012505">
    <property type="term" value="C:endomembrane system"/>
    <property type="evidence" value="ECO:0007669"/>
    <property type="project" value="UniProtKB-SubCell"/>
</dbReference>
<evidence type="ECO:0000313" key="11">
    <source>
        <dbReference type="Proteomes" id="UP000004367"/>
    </source>
</evidence>
<dbReference type="GO" id="GO:0016020">
    <property type="term" value="C:membrane"/>
    <property type="evidence" value="ECO:0007669"/>
    <property type="project" value="InterPro"/>
</dbReference>
<dbReference type="RefSeq" id="WP_009481978.1">
    <property type="nucleotide sequence ID" value="NZ_BAFE01000037.1"/>
</dbReference>
<keyword evidence="8 9" id="KW-0472">Membrane</keyword>
<dbReference type="AlphaFoldDB" id="H5UQS2"/>
<evidence type="ECO:0000256" key="3">
    <source>
        <dbReference type="ARBA" id="ARBA00022692"/>
    </source>
</evidence>
<comment type="caution">
    <text evidence="10">The sequence shown here is derived from an EMBL/GenBank/DDBJ whole genome shotgun (WGS) entry which is preliminary data.</text>
</comment>
<evidence type="ECO:0000313" key="10">
    <source>
        <dbReference type="EMBL" id="GAB48080.1"/>
    </source>
</evidence>
<keyword evidence="11" id="KW-1185">Reference proteome</keyword>
<dbReference type="Pfam" id="PF03030">
    <property type="entry name" value="H_PPase"/>
    <property type="match status" value="1"/>
</dbReference>
<evidence type="ECO:0000256" key="7">
    <source>
        <dbReference type="ARBA" id="ARBA00023065"/>
    </source>
</evidence>
<keyword evidence="3 9" id="KW-0812">Transmembrane</keyword>
<name>H5UQS2_9MICO</name>
<keyword evidence="6 9" id="KW-1133">Transmembrane helix</keyword>
<dbReference type="InterPro" id="IPR004131">
    <property type="entry name" value="PPase-energised_H-pump"/>
</dbReference>
<evidence type="ECO:0000256" key="2">
    <source>
        <dbReference type="ARBA" id="ARBA00022448"/>
    </source>
</evidence>
<protein>
    <submittedName>
        <fullName evidence="10">Pyrophosphate-energized inorganic pyrophosphatase</fullName>
    </submittedName>
</protein>
<feature type="transmembrane region" description="Helical" evidence="9">
    <location>
        <begin position="114"/>
        <end position="134"/>
    </location>
</feature>
<evidence type="ECO:0000256" key="8">
    <source>
        <dbReference type="ARBA" id="ARBA00023136"/>
    </source>
</evidence>
<dbReference type="GO" id="GO:0009678">
    <property type="term" value="F:diphosphate hydrolysis-driven proton transmembrane transporter activity"/>
    <property type="evidence" value="ECO:0007669"/>
    <property type="project" value="InterPro"/>
</dbReference>
<keyword evidence="5" id="KW-1278">Translocase</keyword>
<keyword evidence="4" id="KW-0460">Magnesium</keyword>
<evidence type="ECO:0000256" key="6">
    <source>
        <dbReference type="ARBA" id="ARBA00022989"/>
    </source>
</evidence>
<gene>
    <name evidence="10" type="primary">hppA</name>
    <name evidence="10" type="ORF">MOPEL_041_00240</name>
</gene>
<organism evidence="10 11">
    <name type="scientific">Mobilicoccus pelagius NBRC 104925</name>
    <dbReference type="NCBI Taxonomy" id="1089455"/>
    <lineage>
        <taxon>Bacteria</taxon>
        <taxon>Bacillati</taxon>
        <taxon>Actinomycetota</taxon>
        <taxon>Actinomycetes</taxon>
        <taxon>Micrococcales</taxon>
        <taxon>Dermatophilaceae</taxon>
        <taxon>Mobilicoccus</taxon>
    </lineage>
</organism>
<keyword evidence="2" id="KW-0813">Transport</keyword>
<evidence type="ECO:0000256" key="9">
    <source>
        <dbReference type="SAM" id="Phobius"/>
    </source>
</evidence>
<reference evidence="10 11" key="1">
    <citation type="submission" date="2012-02" db="EMBL/GenBank/DDBJ databases">
        <title>Whole genome shotgun sequence of Mobilicoccus pelagius NBRC 104925.</title>
        <authorList>
            <person name="Yoshida Y."/>
            <person name="Hosoyama A."/>
            <person name="Tsuchikane K."/>
            <person name="Katsumata H."/>
            <person name="Yamazaki S."/>
            <person name="Fujita N."/>
        </authorList>
    </citation>
    <scope>NUCLEOTIDE SEQUENCE [LARGE SCALE GENOMIC DNA]</scope>
    <source>
        <strain evidence="10 11">NBRC 104925</strain>
    </source>
</reference>
<feature type="transmembrane region" description="Helical" evidence="9">
    <location>
        <begin position="87"/>
        <end position="107"/>
    </location>
</feature>
<dbReference type="Proteomes" id="UP000004367">
    <property type="component" value="Unassembled WGS sequence"/>
</dbReference>
<comment type="subcellular location">
    <subcellularLocation>
        <location evidence="1">Endomembrane system</location>
        <topology evidence="1">Multi-pass membrane protein</topology>
    </subcellularLocation>
</comment>
<proteinExistence type="predicted"/>
<accession>H5UQS2</accession>
<sequence length="159" mass="16925">MERATTCSSRSTLAFAFVEPFFFIGRLISIAVSGPYQTIFMANTGGARENAKKIVEVDMHAKATALHDATSVGDPYKDTSSAALDPVITFTTLFGLLAVELAVQLTAKRGSSTLTSVLAVVFLLVSAVFVYRSFYAMRVGTGEGDLLLDTDDEPAQATA</sequence>
<dbReference type="EMBL" id="BAFE01000037">
    <property type="protein sequence ID" value="GAB48080.1"/>
    <property type="molecule type" value="Genomic_DNA"/>
</dbReference>
<evidence type="ECO:0000256" key="4">
    <source>
        <dbReference type="ARBA" id="ARBA00022842"/>
    </source>
</evidence>
<dbReference type="GO" id="GO:0004427">
    <property type="term" value="F:inorganic diphosphate phosphatase activity"/>
    <property type="evidence" value="ECO:0007669"/>
    <property type="project" value="InterPro"/>
</dbReference>
<keyword evidence="7" id="KW-0406">Ion transport</keyword>